<dbReference type="Proteomes" id="UP000245946">
    <property type="component" value="Unassembled WGS sequence"/>
</dbReference>
<evidence type="ECO:0000313" key="2">
    <source>
        <dbReference type="EMBL" id="PWN98886.1"/>
    </source>
</evidence>
<dbReference type="RefSeq" id="XP_025599165.1">
    <property type="nucleotide sequence ID" value="XM_025739725.1"/>
</dbReference>
<dbReference type="GeneID" id="37267271"/>
<evidence type="ECO:0000313" key="3">
    <source>
        <dbReference type="Proteomes" id="UP000245946"/>
    </source>
</evidence>
<keyword evidence="3" id="KW-1185">Reference proteome</keyword>
<sequence length="204" mass="21441">MMVGSGAAPIAPPFEAPCQEQQGVAARHCGLLSQRRPDRSRADADLVSLSQAACSALVGVFRSVSQRRSAVSGVGWANFEERRPRPHTLGAEMDDALRCTRRAAVRRAPRQHASAAAAGCSSARAVLRDACRRARSSEATPARRKLRPSSSNREGALEAARKQQQQPAAAASAAASRRGLRPVLGTFDAGAALRPLRGGGGGER</sequence>
<accession>A0A316ZC44</accession>
<proteinExistence type="predicted"/>
<organism evidence="2 3">
    <name type="scientific">Tilletiopsis washingtonensis</name>
    <dbReference type="NCBI Taxonomy" id="58919"/>
    <lineage>
        <taxon>Eukaryota</taxon>
        <taxon>Fungi</taxon>
        <taxon>Dikarya</taxon>
        <taxon>Basidiomycota</taxon>
        <taxon>Ustilaginomycotina</taxon>
        <taxon>Exobasidiomycetes</taxon>
        <taxon>Entylomatales</taxon>
        <taxon>Entylomatales incertae sedis</taxon>
        <taxon>Tilletiopsis</taxon>
    </lineage>
</organism>
<gene>
    <name evidence="2" type="ORF">FA09DRAFT_258129</name>
</gene>
<reference evidence="2 3" key="1">
    <citation type="journal article" date="2018" name="Mol. Biol. Evol.">
        <title>Broad Genomic Sampling Reveals a Smut Pathogenic Ancestry of the Fungal Clade Ustilaginomycotina.</title>
        <authorList>
            <person name="Kijpornyongpan T."/>
            <person name="Mondo S.J."/>
            <person name="Barry K."/>
            <person name="Sandor L."/>
            <person name="Lee J."/>
            <person name="Lipzen A."/>
            <person name="Pangilinan J."/>
            <person name="LaButti K."/>
            <person name="Hainaut M."/>
            <person name="Henrissat B."/>
            <person name="Grigoriev I.V."/>
            <person name="Spatafora J.W."/>
            <person name="Aime M.C."/>
        </authorList>
    </citation>
    <scope>NUCLEOTIDE SEQUENCE [LARGE SCALE GENOMIC DNA]</scope>
    <source>
        <strain evidence="2 3">MCA 4186</strain>
    </source>
</reference>
<feature type="compositionally biased region" description="Low complexity" evidence="1">
    <location>
        <begin position="162"/>
        <end position="177"/>
    </location>
</feature>
<dbReference type="EMBL" id="KZ819290">
    <property type="protein sequence ID" value="PWN98886.1"/>
    <property type="molecule type" value="Genomic_DNA"/>
</dbReference>
<evidence type="ECO:0000256" key="1">
    <source>
        <dbReference type="SAM" id="MobiDB-lite"/>
    </source>
</evidence>
<protein>
    <submittedName>
        <fullName evidence="2">Uncharacterized protein</fullName>
    </submittedName>
</protein>
<feature type="region of interest" description="Disordered" evidence="1">
    <location>
        <begin position="134"/>
        <end position="181"/>
    </location>
</feature>
<name>A0A316ZC44_9BASI</name>
<dbReference type="AlphaFoldDB" id="A0A316ZC44"/>